<proteinExistence type="predicted"/>
<dbReference type="Proteomes" id="UP000828390">
    <property type="component" value="Unassembled WGS sequence"/>
</dbReference>
<comment type="caution">
    <text evidence="1">The sequence shown here is derived from an EMBL/GenBank/DDBJ whole genome shotgun (WGS) entry which is preliminary data.</text>
</comment>
<reference evidence="1" key="1">
    <citation type="journal article" date="2019" name="bioRxiv">
        <title>The Genome of the Zebra Mussel, Dreissena polymorpha: A Resource for Invasive Species Research.</title>
        <authorList>
            <person name="McCartney M.A."/>
            <person name="Auch B."/>
            <person name="Kono T."/>
            <person name="Mallez S."/>
            <person name="Zhang Y."/>
            <person name="Obille A."/>
            <person name="Becker A."/>
            <person name="Abrahante J.E."/>
            <person name="Garbe J."/>
            <person name="Badalamenti J.P."/>
            <person name="Herman A."/>
            <person name="Mangelson H."/>
            <person name="Liachko I."/>
            <person name="Sullivan S."/>
            <person name="Sone E.D."/>
            <person name="Koren S."/>
            <person name="Silverstein K.A.T."/>
            <person name="Beckman K.B."/>
            <person name="Gohl D.M."/>
        </authorList>
    </citation>
    <scope>NUCLEOTIDE SEQUENCE</scope>
    <source>
        <strain evidence="1">Duluth1</strain>
        <tissue evidence="1">Whole animal</tissue>
    </source>
</reference>
<reference evidence="1" key="2">
    <citation type="submission" date="2020-11" db="EMBL/GenBank/DDBJ databases">
        <authorList>
            <person name="McCartney M.A."/>
            <person name="Auch B."/>
            <person name="Kono T."/>
            <person name="Mallez S."/>
            <person name="Becker A."/>
            <person name="Gohl D.M."/>
            <person name="Silverstein K.A.T."/>
            <person name="Koren S."/>
            <person name="Bechman K.B."/>
            <person name="Herman A."/>
            <person name="Abrahante J.E."/>
            <person name="Garbe J."/>
        </authorList>
    </citation>
    <scope>NUCLEOTIDE SEQUENCE</scope>
    <source>
        <strain evidence="1">Duluth1</strain>
        <tissue evidence="1">Whole animal</tissue>
    </source>
</reference>
<dbReference type="EMBL" id="JAIWYP010000015">
    <property type="protein sequence ID" value="KAH3699686.1"/>
    <property type="molecule type" value="Genomic_DNA"/>
</dbReference>
<dbReference type="AlphaFoldDB" id="A0A9D3YJN9"/>
<evidence type="ECO:0008006" key="3">
    <source>
        <dbReference type="Google" id="ProtNLM"/>
    </source>
</evidence>
<evidence type="ECO:0000313" key="2">
    <source>
        <dbReference type="Proteomes" id="UP000828390"/>
    </source>
</evidence>
<organism evidence="1 2">
    <name type="scientific">Dreissena polymorpha</name>
    <name type="common">Zebra mussel</name>
    <name type="synonym">Mytilus polymorpha</name>
    <dbReference type="NCBI Taxonomy" id="45954"/>
    <lineage>
        <taxon>Eukaryota</taxon>
        <taxon>Metazoa</taxon>
        <taxon>Spiralia</taxon>
        <taxon>Lophotrochozoa</taxon>
        <taxon>Mollusca</taxon>
        <taxon>Bivalvia</taxon>
        <taxon>Autobranchia</taxon>
        <taxon>Heteroconchia</taxon>
        <taxon>Euheterodonta</taxon>
        <taxon>Imparidentia</taxon>
        <taxon>Neoheterodontei</taxon>
        <taxon>Myida</taxon>
        <taxon>Dreissenoidea</taxon>
        <taxon>Dreissenidae</taxon>
        <taxon>Dreissena</taxon>
    </lineage>
</organism>
<accession>A0A9D3YJN9</accession>
<evidence type="ECO:0000313" key="1">
    <source>
        <dbReference type="EMBL" id="KAH3699686.1"/>
    </source>
</evidence>
<sequence length="57" mass="6722">MKGCVFHWTQTVLRHINEVGLKTTYERREAVHALMRKLMAVPFLPGIHIPRAFSRYN</sequence>
<name>A0A9D3YJN9_DREPO</name>
<gene>
    <name evidence="1" type="ORF">DPMN_074646</name>
</gene>
<protein>
    <recommendedName>
        <fullName evidence="3">Transposase</fullName>
    </recommendedName>
</protein>
<keyword evidence="2" id="KW-1185">Reference proteome</keyword>